<dbReference type="OrthoDB" id="5342184at2759"/>
<dbReference type="EMBL" id="MU005605">
    <property type="protein sequence ID" value="KAF2679269.1"/>
    <property type="molecule type" value="Genomic_DNA"/>
</dbReference>
<dbReference type="Proteomes" id="UP000799291">
    <property type="component" value="Unassembled WGS sequence"/>
</dbReference>
<reference evidence="1" key="1">
    <citation type="journal article" date="2020" name="Stud. Mycol.">
        <title>101 Dothideomycetes genomes: a test case for predicting lifestyles and emergence of pathogens.</title>
        <authorList>
            <person name="Haridas S."/>
            <person name="Albert R."/>
            <person name="Binder M."/>
            <person name="Bloem J."/>
            <person name="Labutti K."/>
            <person name="Salamov A."/>
            <person name="Andreopoulos B."/>
            <person name="Baker S."/>
            <person name="Barry K."/>
            <person name="Bills G."/>
            <person name="Bluhm B."/>
            <person name="Cannon C."/>
            <person name="Castanera R."/>
            <person name="Culley D."/>
            <person name="Daum C."/>
            <person name="Ezra D."/>
            <person name="Gonzalez J."/>
            <person name="Henrissat B."/>
            <person name="Kuo A."/>
            <person name="Liang C."/>
            <person name="Lipzen A."/>
            <person name="Lutzoni F."/>
            <person name="Magnuson J."/>
            <person name="Mondo S."/>
            <person name="Nolan M."/>
            <person name="Ohm R."/>
            <person name="Pangilinan J."/>
            <person name="Park H.-J."/>
            <person name="Ramirez L."/>
            <person name="Alfaro M."/>
            <person name="Sun H."/>
            <person name="Tritt A."/>
            <person name="Yoshinaga Y."/>
            <person name="Zwiers L.-H."/>
            <person name="Turgeon B."/>
            <person name="Goodwin S."/>
            <person name="Spatafora J."/>
            <person name="Crous P."/>
            <person name="Grigoriev I."/>
        </authorList>
    </citation>
    <scope>NUCLEOTIDE SEQUENCE</scope>
    <source>
        <strain evidence="1">CBS 122367</strain>
    </source>
</reference>
<name>A0A6G1IN20_9PLEO</name>
<sequence length="233" mass="24825">MSILLPLYLWPGDGAWEPLYSAVKAHPSVNFTVIVNPNSGPGSGELPDEAFLAEVPNLNAYNNVRTVGYVKTGYAQDALDGVLAEIGTYAAWAAKANDPAMGLDGIFFDETPNEYDAAKYEYLSAVSQAVKNEAGFGDKVVDLADISVEYEKSYDEWGADTGLEALKTASIDSSKVAVIMYSVPESAMDAVVKEAQGTADWLFLTSDNQAEGYLGFSPIFANFVASLDSGAEA</sequence>
<accession>A0A6G1IN20</accession>
<evidence type="ECO:0000313" key="2">
    <source>
        <dbReference type="Proteomes" id="UP000799291"/>
    </source>
</evidence>
<dbReference type="PANTHER" id="PTHR35040:SF7">
    <property type="entry name" value="FIBRONECTIN TYPE-III DOMAIN-CONTAINING PROTEIN-RELATED"/>
    <property type="match status" value="1"/>
</dbReference>
<evidence type="ECO:0000313" key="1">
    <source>
        <dbReference type="EMBL" id="KAF2679269.1"/>
    </source>
</evidence>
<organism evidence="1 2">
    <name type="scientific">Lentithecium fluviatile CBS 122367</name>
    <dbReference type="NCBI Taxonomy" id="1168545"/>
    <lineage>
        <taxon>Eukaryota</taxon>
        <taxon>Fungi</taxon>
        <taxon>Dikarya</taxon>
        <taxon>Ascomycota</taxon>
        <taxon>Pezizomycotina</taxon>
        <taxon>Dothideomycetes</taxon>
        <taxon>Pleosporomycetidae</taxon>
        <taxon>Pleosporales</taxon>
        <taxon>Massarineae</taxon>
        <taxon>Lentitheciaceae</taxon>
        <taxon>Lentithecium</taxon>
    </lineage>
</organism>
<dbReference type="AlphaFoldDB" id="A0A6G1IN20"/>
<protein>
    <submittedName>
        <fullName evidence="1">Uncharacterized protein</fullName>
    </submittedName>
</protein>
<dbReference type="PANTHER" id="PTHR35040">
    <property type="match status" value="1"/>
</dbReference>
<dbReference type="InterPro" id="IPR021986">
    <property type="entry name" value="Spherulin4"/>
</dbReference>
<dbReference type="Pfam" id="PF12138">
    <property type="entry name" value="Spherulin4"/>
    <property type="match status" value="1"/>
</dbReference>
<proteinExistence type="predicted"/>
<keyword evidence="2" id="KW-1185">Reference proteome</keyword>
<gene>
    <name evidence="1" type="ORF">K458DRAFT_408306</name>
</gene>